<organism evidence="1">
    <name type="scientific">hydrocarbon metagenome</name>
    <dbReference type="NCBI Taxonomy" id="938273"/>
    <lineage>
        <taxon>unclassified sequences</taxon>
        <taxon>metagenomes</taxon>
        <taxon>ecological metagenomes</taxon>
    </lineage>
</organism>
<dbReference type="EMBL" id="LNQE01001614">
    <property type="protein sequence ID" value="KUG14837.1"/>
    <property type="molecule type" value="Genomic_DNA"/>
</dbReference>
<proteinExistence type="predicted"/>
<gene>
    <name evidence="1" type="ORF">ASZ90_015520</name>
</gene>
<accession>A0A0W8F1U2</accession>
<comment type="caution">
    <text evidence="1">The sequence shown here is derived from an EMBL/GenBank/DDBJ whole genome shotgun (WGS) entry which is preliminary data.</text>
</comment>
<evidence type="ECO:0000313" key="1">
    <source>
        <dbReference type="EMBL" id="KUG14837.1"/>
    </source>
</evidence>
<reference evidence="1" key="1">
    <citation type="journal article" date="2015" name="Proc. Natl. Acad. Sci. U.S.A.">
        <title>Networks of energetic and metabolic interactions define dynamics in microbial communities.</title>
        <authorList>
            <person name="Embree M."/>
            <person name="Liu J.K."/>
            <person name="Al-Bassam M.M."/>
            <person name="Zengler K."/>
        </authorList>
    </citation>
    <scope>NUCLEOTIDE SEQUENCE</scope>
</reference>
<sequence length="120" mass="13274">MHPDHFVVSENREILRSGSRGGQRPVERRGLPGCIGNHTFAGVVRSIHGIRWNHRQTIHLQGVLGDRPGINLGTAGIIRHQRSWGDTPQHTSDTRGIIPAPGISGIWQMIRDTLPTTRGK</sequence>
<dbReference type="AlphaFoldDB" id="A0A0W8F1U2"/>
<name>A0A0W8F1U2_9ZZZZ</name>
<protein>
    <submittedName>
        <fullName evidence="1">Uncharacterized protein</fullName>
    </submittedName>
</protein>